<sequence length="156" mass="18718">MKKKYVIKKNYWIHIALMVLILSIDIYSKKWILKNLYIYEKKNIFSVLNFFHVHNYGIAFSIFSDQEKWQKNFLLTFNIIIIIFIINTFLKLKKKLFSYSLVIAGAIGNLIDRIQYGFVIDFIDFHINNWHFATFNIADSSIFIGILIIIKNNYYR</sequence>
<dbReference type="GO" id="GO:0006508">
    <property type="term" value="P:proteolysis"/>
    <property type="evidence" value="ECO:0007669"/>
    <property type="project" value="UniProtKB-KW"/>
</dbReference>
<dbReference type="RefSeq" id="WP_158341394.1">
    <property type="nucleotide sequence ID" value="NZ_CP029161.1"/>
</dbReference>
<feature type="transmembrane region" description="Helical" evidence="9">
    <location>
        <begin position="69"/>
        <end position="90"/>
    </location>
</feature>
<keyword evidence="8 9" id="KW-0472">Membrane</keyword>
<feature type="active site" evidence="9">
    <location>
        <position position="139"/>
    </location>
</feature>
<proteinExistence type="inferred from homology"/>
<keyword evidence="2 9" id="KW-1003">Cell membrane</keyword>
<dbReference type="InterPro" id="IPR001872">
    <property type="entry name" value="Peptidase_A8"/>
</dbReference>
<accession>A0A2U8DFP1</accession>
<reference evidence="12 13" key="1">
    <citation type="submission" date="2018-04" db="EMBL/GenBank/DDBJ databases">
        <title>Genome sequence of Buchnera aphidicola from Melaphis sacchari.</title>
        <authorList>
            <person name="Geib S.M."/>
            <person name="Palmer N.A."/>
            <person name="Sattler S.E."/>
            <person name="Sarath G."/>
        </authorList>
    </citation>
    <scope>NUCLEOTIDE SEQUENCE [LARGE SCALE GENOMIC DNA]</scope>
    <source>
        <strain evidence="12 13">LSU</strain>
    </source>
</reference>
<evidence type="ECO:0000256" key="6">
    <source>
        <dbReference type="ARBA" id="ARBA00022801"/>
    </source>
</evidence>
<dbReference type="Pfam" id="PF01252">
    <property type="entry name" value="Peptidase_A8"/>
    <property type="match status" value="1"/>
</dbReference>
<comment type="similarity">
    <text evidence="1 9 11">Belongs to the peptidase A8 family.</text>
</comment>
<evidence type="ECO:0000256" key="7">
    <source>
        <dbReference type="ARBA" id="ARBA00022989"/>
    </source>
</evidence>
<comment type="function">
    <text evidence="9 10">This protein specifically catalyzes the removal of signal peptides from prolipoproteins.</text>
</comment>
<evidence type="ECO:0000256" key="9">
    <source>
        <dbReference type="HAMAP-Rule" id="MF_00161"/>
    </source>
</evidence>
<dbReference type="PANTHER" id="PTHR33695:SF1">
    <property type="entry name" value="LIPOPROTEIN SIGNAL PEPTIDASE"/>
    <property type="match status" value="1"/>
</dbReference>
<evidence type="ECO:0000256" key="5">
    <source>
        <dbReference type="ARBA" id="ARBA00022750"/>
    </source>
</evidence>
<dbReference type="GO" id="GO:0005886">
    <property type="term" value="C:plasma membrane"/>
    <property type="evidence" value="ECO:0007669"/>
    <property type="project" value="UniProtKB-SubCell"/>
</dbReference>
<feature type="transmembrane region" description="Helical" evidence="9">
    <location>
        <begin position="12"/>
        <end position="32"/>
    </location>
</feature>
<feature type="transmembrane region" description="Helical" evidence="9">
    <location>
        <begin position="97"/>
        <end position="118"/>
    </location>
</feature>
<evidence type="ECO:0000256" key="3">
    <source>
        <dbReference type="ARBA" id="ARBA00022670"/>
    </source>
</evidence>
<evidence type="ECO:0000313" key="12">
    <source>
        <dbReference type="EMBL" id="AWH90618.1"/>
    </source>
</evidence>
<dbReference type="PANTHER" id="PTHR33695">
    <property type="entry name" value="LIPOPROTEIN SIGNAL PEPTIDASE"/>
    <property type="match status" value="1"/>
</dbReference>
<comment type="catalytic activity">
    <reaction evidence="9 10">
        <text>Release of signal peptides from bacterial membrane prolipoproteins. Hydrolyzes -Xaa-Yaa-Zaa-|-(S,diacylglyceryl)Cys-, in which Xaa is hydrophobic (preferably Leu), and Yaa (Ala or Ser) and Zaa (Gly or Ala) have small, neutral side chains.</text>
        <dbReference type="EC" id="3.4.23.36"/>
    </reaction>
</comment>
<dbReference type="UniPathway" id="UPA00665"/>
<keyword evidence="5 9" id="KW-0064">Aspartyl protease</keyword>
<dbReference type="GO" id="GO:0004190">
    <property type="term" value="F:aspartic-type endopeptidase activity"/>
    <property type="evidence" value="ECO:0007669"/>
    <property type="project" value="UniProtKB-UniRule"/>
</dbReference>
<dbReference type="PRINTS" id="PR00781">
    <property type="entry name" value="LIPOSIGPTASE"/>
</dbReference>
<evidence type="ECO:0000256" key="2">
    <source>
        <dbReference type="ARBA" id="ARBA00022475"/>
    </source>
</evidence>
<comment type="subcellular location">
    <subcellularLocation>
        <location evidence="9">Cell membrane</location>
        <topology evidence="9">Multi-pass membrane protein</topology>
    </subcellularLocation>
</comment>
<keyword evidence="6 9" id="KW-0378">Hydrolase</keyword>
<dbReference type="OrthoDB" id="9810259at2"/>
<dbReference type="HAMAP" id="MF_00161">
    <property type="entry name" value="LspA"/>
    <property type="match status" value="1"/>
</dbReference>
<evidence type="ECO:0000256" key="10">
    <source>
        <dbReference type="RuleBase" id="RU000594"/>
    </source>
</evidence>
<dbReference type="EC" id="3.4.23.36" evidence="9"/>
<feature type="transmembrane region" description="Helical" evidence="9">
    <location>
        <begin position="44"/>
        <end position="63"/>
    </location>
</feature>
<keyword evidence="7 9" id="KW-1133">Transmembrane helix</keyword>
<feature type="active site" evidence="9">
    <location>
        <position position="121"/>
    </location>
</feature>
<feature type="transmembrane region" description="Helical" evidence="9">
    <location>
        <begin position="130"/>
        <end position="150"/>
    </location>
</feature>
<dbReference type="AlphaFoldDB" id="A0A2U8DFP1"/>
<evidence type="ECO:0000313" key="13">
    <source>
        <dbReference type="Proteomes" id="UP000244884"/>
    </source>
</evidence>
<evidence type="ECO:0000256" key="1">
    <source>
        <dbReference type="ARBA" id="ARBA00006139"/>
    </source>
</evidence>
<dbReference type="NCBIfam" id="TIGR00077">
    <property type="entry name" value="lspA"/>
    <property type="match status" value="1"/>
</dbReference>
<comment type="pathway">
    <text evidence="9">Protein modification; lipoprotein biosynthesis (signal peptide cleavage).</text>
</comment>
<keyword evidence="3 9" id="KW-0645">Protease</keyword>
<name>A0A2U8DFP1_9GAMM</name>
<dbReference type="Proteomes" id="UP000244884">
    <property type="component" value="Chromosome"/>
</dbReference>
<gene>
    <name evidence="9 12" type="primary">lspA</name>
    <name evidence="12" type="ORF">DD681_02300</name>
</gene>
<evidence type="ECO:0000256" key="4">
    <source>
        <dbReference type="ARBA" id="ARBA00022692"/>
    </source>
</evidence>
<organism evidence="12 13">
    <name type="scientific">Buchnera aphidicola</name>
    <name type="common">Melanaphis sacchari</name>
    <dbReference type="NCBI Taxonomy" id="2173854"/>
    <lineage>
        <taxon>Bacteria</taxon>
        <taxon>Pseudomonadati</taxon>
        <taxon>Pseudomonadota</taxon>
        <taxon>Gammaproteobacteria</taxon>
        <taxon>Enterobacterales</taxon>
        <taxon>Erwiniaceae</taxon>
        <taxon>Buchnera</taxon>
    </lineage>
</organism>
<dbReference type="EMBL" id="CP029161">
    <property type="protein sequence ID" value="AWH90618.1"/>
    <property type="molecule type" value="Genomic_DNA"/>
</dbReference>
<evidence type="ECO:0000256" key="8">
    <source>
        <dbReference type="ARBA" id="ARBA00023136"/>
    </source>
</evidence>
<keyword evidence="4 9" id="KW-0812">Transmembrane</keyword>
<evidence type="ECO:0000256" key="11">
    <source>
        <dbReference type="RuleBase" id="RU004181"/>
    </source>
</evidence>
<dbReference type="PROSITE" id="PS00855">
    <property type="entry name" value="SPASE_II"/>
    <property type="match status" value="1"/>
</dbReference>
<protein>
    <recommendedName>
        <fullName evidence="9">Lipoprotein signal peptidase</fullName>
        <ecNumber evidence="9">3.4.23.36</ecNumber>
    </recommendedName>
    <alternativeName>
        <fullName evidence="9">Prolipoprotein signal peptidase</fullName>
    </alternativeName>
    <alternativeName>
        <fullName evidence="9">Signal peptidase II</fullName>
        <shortName evidence="9">SPase II</shortName>
    </alternativeName>
</protein>